<comment type="caution">
    <text evidence="2">The sequence shown here is derived from an EMBL/GenBank/DDBJ whole genome shotgun (WGS) entry which is preliminary data.</text>
</comment>
<dbReference type="InterPro" id="IPR019198">
    <property type="entry name" value="Beta_propeller_containing"/>
</dbReference>
<keyword evidence="3" id="KW-1185">Reference proteome</keyword>
<dbReference type="AlphaFoldDB" id="A0A264W236"/>
<evidence type="ECO:0000256" key="1">
    <source>
        <dbReference type="SAM" id="MobiDB-lite"/>
    </source>
</evidence>
<organism evidence="2 3">
    <name type="scientific">Tetzosporium hominis</name>
    <dbReference type="NCBI Taxonomy" id="2020506"/>
    <lineage>
        <taxon>Bacteria</taxon>
        <taxon>Bacillati</taxon>
        <taxon>Bacillota</taxon>
        <taxon>Bacilli</taxon>
        <taxon>Bacillales</taxon>
        <taxon>Caryophanaceae</taxon>
        <taxon>Tetzosporium</taxon>
    </lineage>
</organism>
<dbReference type="InterPro" id="IPR014441">
    <property type="entry name" value="UCP006425_b-propeller"/>
</dbReference>
<evidence type="ECO:0008006" key="4">
    <source>
        <dbReference type="Google" id="ProtNLM"/>
    </source>
</evidence>
<dbReference type="OrthoDB" id="9778998at2"/>
<feature type="compositionally biased region" description="Low complexity" evidence="1">
    <location>
        <begin position="77"/>
        <end position="88"/>
    </location>
</feature>
<evidence type="ECO:0000313" key="2">
    <source>
        <dbReference type="EMBL" id="OZS77625.1"/>
    </source>
</evidence>
<accession>A0A264W236</accession>
<sequence>MKKWMMPVIATVFVGLLIGGFYGVASLSGATVKGYPEMVVTTKQEQLRDYFERVKKANGVQYGMMAEGEAEESSDMAGAAEGSSAKSSDVSTTNNQVEGVDEADTVKLNEDYIYMVSEQTVSIFDIRDPDNMVQAGSITFGGERYPMQLFLTEDYLVVLNQNYSHQAQPVLRSDEGYKWAPYDGLSVASIYSLEDPTNPILVREVGAEGHLAQARLTDNTIYFISSLYSRMWAFEENEEVELRPFNYDSEKGDDPEAIDYDKITILPDTLAGGYTLISAISLDDLNESQLSTEGYLGSSEQFYMSTESLYLTTTVYSQEDTDSNGATDSMFWNPGIRDTDVYKFDFEGTDVELVGSHRLEGHLLNQFSMDEYDNHFRVVTTEGDSWDESKPSENHLFILDDDMKRVGELKGLAKTERIYSARFMGDKAYMVTFKETDPLFVFDLSDPTNPAVLGELKIPGFSNYLHPIDETHLLGIGYETEMVTFPGSKEPSLVTGAMKMSLFDVSDLSNPKEQDVEIIGGYGSYSPAQYDHKALMIHEEKGYYGLPVTLYSGKPGSEVKFEGDGANVYRVTPEEGITQVASLMNDKVEGQQYEEWNHTIQRLVYVDDTLFTLANRRISSYDFNTFERKQVLDY</sequence>
<proteinExistence type="predicted"/>
<gene>
    <name evidence="2" type="ORF">CF394_10475</name>
</gene>
<dbReference type="PIRSF" id="PIRSF006425">
    <property type="entry name" value="UCP006425_WD40"/>
    <property type="match status" value="1"/>
</dbReference>
<name>A0A264W236_9BACL</name>
<protein>
    <recommendedName>
        <fullName evidence="4">Beta propeller domain-containing protein</fullName>
    </recommendedName>
</protein>
<dbReference type="RefSeq" id="WP_094943509.1">
    <property type="nucleotide sequence ID" value="NZ_NOKQ01000220.1"/>
</dbReference>
<dbReference type="EMBL" id="NOKQ01000220">
    <property type="protein sequence ID" value="OZS77625.1"/>
    <property type="molecule type" value="Genomic_DNA"/>
</dbReference>
<dbReference type="Pfam" id="PF09826">
    <property type="entry name" value="Beta_propel"/>
    <property type="match status" value="1"/>
</dbReference>
<feature type="region of interest" description="Disordered" evidence="1">
    <location>
        <begin position="71"/>
        <end position="97"/>
    </location>
</feature>
<dbReference type="Proteomes" id="UP000217065">
    <property type="component" value="Unassembled WGS sequence"/>
</dbReference>
<evidence type="ECO:0000313" key="3">
    <source>
        <dbReference type="Proteomes" id="UP000217065"/>
    </source>
</evidence>
<reference evidence="2 3" key="1">
    <citation type="submission" date="2017-07" db="EMBL/GenBank/DDBJ databases">
        <title>Tetzosporium hominis gen.nov. sp.nov.</title>
        <authorList>
            <person name="Tetz G."/>
            <person name="Tetz V."/>
        </authorList>
    </citation>
    <scope>NUCLEOTIDE SEQUENCE [LARGE SCALE GENOMIC DNA]</scope>
    <source>
        <strain evidence="2 3">VT-49</strain>
    </source>
</reference>